<dbReference type="GO" id="GO:0005840">
    <property type="term" value="C:ribosome"/>
    <property type="evidence" value="ECO:0007669"/>
    <property type="project" value="UniProtKB-KW"/>
</dbReference>
<organism evidence="2">
    <name type="scientific">Grosmannia penicillata</name>
    <dbReference type="NCBI Taxonomy" id="360150"/>
    <lineage>
        <taxon>Eukaryota</taxon>
        <taxon>Fungi</taxon>
        <taxon>Dikarya</taxon>
        <taxon>Ascomycota</taxon>
        <taxon>Pezizomycotina</taxon>
        <taxon>Sordariomycetes</taxon>
        <taxon>Sordariomycetidae</taxon>
        <taxon>Ophiostomatales</taxon>
        <taxon>Ophiostomataceae</taxon>
        <taxon>Grosmannia</taxon>
    </lineage>
</organism>
<dbReference type="InterPro" id="IPR027434">
    <property type="entry name" value="Homing_endonucl"/>
</dbReference>
<keyword evidence="2" id="KW-0255">Endonuclease</keyword>
<feature type="binding site" evidence="3">
    <location>
        <position position="602"/>
    </location>
    <ligand>
        <name>Ca(2+)</name>
        <dbReference type="ChEBI" id="CHEBI:29108"/>
        <label>3</label>
    </ligand>
</feature>
<feature type="domain" description="Homing endonuclease LAGLIDADG" evidence="1">
    <location>
        <begin position="431"/>
        <end position="529"/>
    </location>
</feature>
<dbReference type="PDB" id="4YHX">
    <property type="method" value="X-ray"/>
    <property type="resolution" value="2.15 A"/>
    <property type="chains" value="A=420-727"/>
</dbReference>
<dbReference type="GO" id="GO:0046872">
    <property type="term" value="F:metal ion binding"/>
    <property type="evidence" value="ECO:0007669"/>
    <property type="project" value="UniProtKB-KW"/>
</dbReference>
<gene>
    <name evidence="2" type="primary">rps3/HEG fusion</name>
</gene>
<dbReference type="EMBL" id="FJ607136">
    <property type="protein sequence ID" value="ACV41146.1"/>
    <property type="molecule type" value="Genomic_DNA"/>
</dbReference>
<reference evidence="3" key="2">
    <citation type="journal article" date="2016" name="Structure">
        <title>Indirect DNA Sequence Recognition and Its Impact on Nuclease Cleavage Activity.</title>
        <authorList>
            <person name="Lambert A.R."/>
            <person name="Hallinan J.P."/>
            <person name="Shen B.W."/>
            <person name="Chik J.K."/>
            <person name="Bolduc J.M."/>
            <person name="Kulshina N."/>
            <person name="Robins L.I."/>
            <person name="Kaiser B.K."/>
            <person name="Jarjour J."/>
            <person name="Havens K."/>
            <person name="Scharenberg A.M."/>
            <person name="Stoddard B.L."/>
        </authorList>
    </citation>
    <scope>X-RAY CRYSTALLOGRAPHY (2.15 ANGSTROMS) OF 420-727 IN COMPLEX WITH CA(2+)</scope>
</reference>
<evidence type="ECO:0007829" key="3">
    <source>
        <dbReference type="PDB" id="4YHX"/>
    </source>
</evidence>
<dbReference type="Gene3D" id="3.10.28.10">
    <property type="entry name" value="Homing endonucleases"/>
    <property type="match status" value="2"/>
</dbReference>
<keyword evidence="2" id="KW-0378">Hydrolase</keyword>
<proteinExistence type="evidence at protein level"/>
<keyword evidence="2" id="KW-0687">Ribonucleoprotein</keyword>
<dbReference type="PANTHER" id="PTHR36181">
    <property type="entry name" value="INTRON-ENCODED ENDONUCLEASE AI3-RELATED"/>
    <property type="match status" value="1"/>
</dbReference>
<dbReference type="InterPro" id="IPR004860">
    <property type="entry name" value="LAGLIDADG_dom"/>
</dbReference>
<dbReference type="SUPFAM" id="SSF55608">
    <property type="entry name" value="Homing endonucleases"/>
    <property type="match status" value="2"/>
</dbReference>
<dbReference type="PANTHER" id="PTHR36181:SF4">
    <property type="entry name" value="LAGLIDADG ENDONUCLEASE"/>
    <property type="match status" value="1"/>
</dbReference>
<accession>C7SQG1</accession>
<dbReference type="GO" id="GO:0005739">
    <property type="term" value="C:mitochondrion"/>
    <property type="evidence" value="ECO:0007669"/>
    <property type="project" value="UniProtKB-ARBA"/>
</dbReference>
<keyword evidence="3" id="KW-0106">Calcium</keyword>
<feature type="binding site" evidence="3">
    <location>
        <position position="438"/>
    </location>
    <ligand>
        <name>Ca(2+)</name>
        <dbReference type="ChEBI" id="CHEBI:29108"/>
        <label>2</label>
    </ligand>
</feature>
<dbReference type="PDBsum" id="4YHX"/>
<feature type="binding site" evidence="3">
    <location>
        <position position="438"/>
    </location>
    <ligand>
        <name>Ca(2+)</name>
        <dbReference type="ChEBI" id="CHEBI:29108"/>
        <label>3</label>
    </ligand>
</feature>
<keyword evidence="3" id="KW-0479">Metal-binding</keyword>
<keyword evidence="2" id="KW-0496">Mitochondrion</keyword>
<keyword evidence="3" id="KW-0002">3D-structure</keyword>
<keyword evidence="2" id="KW-0540">Nuclease</keyword>
<sequence length="727" mass="83371">MNKMQKYTKFLSNIFVKNINNKYKSIPLNTRINFVGETRYFPSDFKEWTNSVYYFNSNNIKNFPIYDLNVSKLLKGYFDLYFDRENIKLNYKSYEKKDFTAQALNKIFVSKPEIKHTNSKAIITIYVYNRERVILLNKLNQLNIGILGLNKFFYLCKKISGDLYSKYIKQVLYKEFLFLRRSKLKLNLNGLKFQDKFLFKLSKLISKFYKKKVEFNIINLKSINLNPNIFTEIMAKKFMNRNASIMQIMKFILDKSIILNEDGGIVSLASSGVTSSGSGLEKSRKIKNVNLNLIENKYKNLNINSIVTDGDINDNIKEFYTKNSEDTIFDSKYKNLGGIRLEAKGRLTRRYRADRAVSKVNIKGGLKNIDSSYKGLSSINYIGKINSSMEYSMDISKRRVGAFAIKGWISGRSYSTTANPTRNESINPWVLTGFADAEGSFILRIRNNNKSSAGYSTELGFQITLHKKDISILENIQSTWKVGVIANSGDNAVSLKVTRFEDLRVVLNHFEKYPLITQKLGDYLLFKQAFSVMENKEHLKIEGIKRLVGIKANLNWGLTDELKEAFVASGGENIFVASGGERSLINKNIPNSGWLAGFTSGEGCFFVSLIKSKSKLGVQVQLVFSITQHARDRALMDNLVTYLGCGYIKEKKKSEFSWLEFVVTKFSDIKDKIIPVFQVNNIIGVKLEDFEDWCKVAKLIEEKKHLTESGLEEIRNIKLNMNKGRVL</sequence>
<dbReference type="AlphaFoldDB" id="C7SQG1"/>
<feature type="binding site" evidence="3">
    <location>
        <position position="601"/>
    </location>
    <ligand>
        <name>Ca(2+)</name>
        <dbReference type="ChEBI" id="CHEBI:29108"/>
        <label>2</label>
    </ligand>
</feature>
<dbReference type="Pfam" id="PF00961">
    <property type="entry name" value="LAGLIDADG_1"/>
    <property type="match status" value="2"/>
</dbReference>
<reference evidence="2" key="1">
    <citation type="journal article" date="2009" name="Mol. Biol. Evol.">
        <title>Genes within genes: multiple LAGLIDADG homing endonucleases target the ribosomal protein S3 gene encoded within an rnl group I intron of Ophiostoma and related taxa.</title>
        <authorList>
            <person name="Sethuraman J."/>
            <person name="Majer A."/>
            <person name="Friedrich N.C."/>
            <person name="Edgell D.R."/>
            <person name="Hausner G."/>
        </authorList>
    </citation>
    <scope>NUCLEOTIDE SEQUENCE</scope>
    <source>
        <strain evidence="2">WIN</strain>
    </source>
</reference>
<dbReference type="FunFam" id="3.10.28.10:FF:000010">
    <property type="entry name" value="LAGLIDADG homing endonuclease I-LtrII"/>
    <property type="match status" value="1"/>
</dbReference>
<dbReference type="GO" id="GO:0004519">
    <property type="term" value="F:endonuclease activity"/>
    <property type="evidence" value="ECO:0007669"/>
    <property type="project" value="UniProtKB-KW"/>
</dbReference>
<keyword evidence="2" id="KW-0689">Ribosomal protein</keyword>
<name>C7SQG1_9PEZI</name>
<protein>
    <submittedName>
        <fullName evidence="2">Ribosomal protein 3/homing endonuclease-like fusion protein</fullName>
    </submittedName>
</protein>
<dbReference type="SMR" id="C7SQG1"/>
<feature type="domain" description="Homing endonuclease LAGLIDADG" evidence="1">
    <location>
        <begin position="595"/>
        <end position="696"/>
    </location>
</feature>
<feature type="binding site" evidence="3">
    <location>
        <position position="602"/>
    </location>
    <ligand>
        <name>Ca(2+)</name>
        <dbReference type="ChEBI" id="CHEBI:29108"/>
        <label>1</label>
    </ligand>
</feature>
<evidence type="ECO:0000313" key="2">
    <source>
        <dbReference type="EMBL" id="ACV41146.1"/>
    </source>
</evidence>
<feature type="binding site" evidence="3">
    <location>
        <position position="437"/>
    </location>
    <ligand>
        <name>Ca(2+)</name>
        <dbReference type="ChEBI" id="CHEBI:29108"/>
        <label>1</label>
    </ligand>
</feature>
<dbReference type="InterPro" id="IPR051289">
    <property type="entry name" value="LAGLIDADG_Endonuclease"/>
</dbReference>
<geneLocation type="mitochondrion" evidence="2"/>
<evidence type="ECO:0000259" key="1">
    <source>
        <dbReference type="Pfam" id="PF00961"/>
    </source>
</evidence>